<dbReference type="RefSeq" id="XP_021870797.1">
    <property type="nucleotide sequence ID" value="XM_022012855.1"/>
</dbReference>
<reference evidence="1 2" key="1">
    <citation type="submission" date="2017-03" db="EMBL/GenBank/DDBJ databases">
        <title>Widespread Adenine N6-methylation of Active Genes in Fungi.</title>
        <authorList>
            <consortium name="DOE Joint Genome Institute"/>
            <person name="Mondo S.J."/>
            <person name="Dannebaum R.O."/>
            <person name="Kuo R.C."/>
            <person name="Louie K.B."/>
            <person name="Bewick A.J."/>
            <person name="Labutti K."/>
            <person name="Haridas S."/>
            <person name="Kuo A."/>
            <person name="Salamov A."/>
            <person name="Ahrendt S.R."/>
            <person name="Lau R."/>
            <person name="Bowen B.P."/>
            <person name="Lipzen A."/>
            <person name="Sullivan W."/>
            <person name="Andreopoulos W.B."/>
            <person name="Clum A."/>
            <person name="Lindquist E."/>
            <person name="Daum C."/>
            <person name="Northen T.R."/>
            <person name="Ramamoorthy G."/>
            <person name="Schmitz R.J."/>
            <person name="Gryganskyi A."/>
            <person name="Culley D."/>
            <person name="Magnuson J."/>
            <person name="James T.Y."/>
            <person name="O'Malley M.A."/>
            <person name="Stajich J.E."/>
            <person name="Spatafora J.W."/>
            <person name="Visel A."/>
            <person name="Grigoriev I.V."/>
        </authorList>
    </citation>
    <scope>NUCLEOTIDE SEQUENCE [LARGE SCALE GENOMIC DNA]</scope>
    <source>
        <strain evidence="1 2">NRRL Y-17943</strain>
    </source>
</reference>
<sequence>MYVTRGFLCPRFFLGFVGSFVERAGVETGDGPIACVDSWCLFVHRHSYSSSSHSISSLDHTHSPPARSCLRYAHRTGQTLALIVHTEKVRLHILALFRRFTSSTNDSPRSPKSRCLTCRPPGYLDQQLVRVSLVLLAPLSFDHEDSLFPIIRS</sequence>
<accession>A0A1Y1UFC3</accession>
<proteinExistence type="predicted"/>
<dbReference type="GeneID" id="33554663"/>
<gene>
    <name evidence="1" type="ORF">BD324DRAFT_463861</name>
</gene>
<dbReference type="InParanoid" id="A0A1Y1UFC3"/>
<dbReference type="EMBL" id="NBSH01000007">
    <property type="protein sequence ID" value="ORX36728.1"/>
    <property type="molecule type" value="Genomic_DNA"/>
</dbReference>
<evidence type="ECO:0000313" key="2">
    <source>
        <dbReference type="Proteomes" id="UP000193218"/>
    </source>
</evidence>
<comment type="caution">
    <text evidence="1">The sequence shown here is derived from an EMBL/GenBank/DDBJ whole genome shotgun (WGS) entry which is preliminary data.</text>
</comment>
<dbReference type="Proteomes" id="UP000193218">
    <property type="component" value="Unassembled WGS sequence"/>
</dbReference>
<dbReference type="AlphaFoldDB" id="A0A1Y1UFC3"/>
<organism evidence="1 2">
    <name type="scientific">Kockovaella imperatae</name>
    <dbReference type="NCBI Taxonomy" id="4999"/>
    <lineage>
        <taxon>Eukaryota</taxon>
        <taxon>Fungi</taxon>
        <taxon>Dikarya</taxon>
        <taxon>Basidiomycota</taxon>
        <taxon>Agaricomycotina</taxon>
        <taxon>Tremellomycetes</taxon>
        <taxon>Tremellales</taxon>
        <taxon>Cuniculitremaceae</taxon>
        <taxon>Kockovaella</taxon>
    </lineage>
</organism>
<keyword evidence="2" id="KW-1185">Reference proteome</keyword>
<name>A0A1Y1UFC3_9TREE</name>
<protein>
    <submittedName>
        <fullName evidence="1">Uncharacterized protein</fullName>
    </submittedName>
</protein>
<evidence type="ECO:0000313" key="1">
    <source>
        <dbReference type="EMBL" id="ORX36728.1"/>
    </source>
</evidence>